<dbReference type="InterPro" id="IPR030547">
    <property type="entry name" value="XRCC2"/>
</dbReference>
<dbReference type="InterPro" id="IPR020588">
    <property type="entry name" value="RecA_ATP-bd"/>
</dbReference>
<dbReference type="InterPro" id="IPR027417">
    <property type="entry name" value="P-loop_NTPase"/>
</dbReference>
<dbReference type="GO" id="GO:0033063">
    <property type="term" value="C:Rad51B-Rad51C-Rad51D-XRCC2 complex"/>
    <property type="evidence" value="ECO:0007669"/>
    <property type="project" value="InterPro"/>
</dbReference>
<dbReference type="Gene3D" id="3.40.50.300">
    <property type="entry name" value="P-loop containing nucleotide triphosphate hydrolases"/>
    <property type="match status" value="1"/>
</dbReference>
<sequence>MAGEAGKDPQAWLAANETASAFLSRSLSSRPPITLPPPLHRAPLRPGNVVEIAGPSNSGKSHLLLMAAVQCILPKEWEGIYFGGLGRAVMYLDLDCRFDVLRLAQILRNRIAEGCRLAHLRNGDPENDVTKDEFQCSLQNTLFSDCMQRFLYARCCKSPEFIDALKTVQSQSRREVSGAGIYFVMIDSIGAFYWIDRGSQASRENKGNCPFGIICYNFINCLKVTVEDDEKKIYLYFVERNFLATYGSRRQEPLGKERESSLARKSSHSDTNYWCRKTLQSIFESVVHELRKILQLEPALVLVTKASVYGEGTTTANDFNRDSSKYMLEDPSGLGYSRREEERTLSNREYMPSIWQSFVTHRINLQVEAEVPSVLESEVLPLHTSEWVQPCLKMKEKFSIMDVRFWMVLTLSTEFTSLAFCDEHVEPH</sequence>
<dbReference type="GO" id="GO:0003677">
    <property type="term" value="F:DNA binding"/>
    <property type="evidence" value="ECO:0007669"/>
    <property type="project" value="InterPro"/>
</dbReference>
<dbReference type="ExpressionAtlas" id="A0A3L6FEJ3">
    <property type="expression patterns" value="baseline and differential"/>
</dbReference>
<dbReference type="EMBL" id="NCVQ01000004">
    <property type="protein sequence ID" value="PWZ31333.1"/>
    <property type="molecule type" value="Genomic_DNA"/>
</dbReference>
<dbReference type="GO" id="GO:0005524">
    <property type="term" value="F:ATP binding"/>
    <property type="evidence" value="ECO:0007669"/>
    <property type="project" value="InterPro"/>
</dbReference>
<organism evidence="2 3">
    <name type="scientific">Zea mays</name>
    <name type="common">Maize</name>
    <dbReference type="NCBI Taxonomy" id="4577"/>
    <lineage>
        <taxon>Eukaryota</taxon>
        <taxon>Viridiplantae</taxon>
        <taxon>Streptophyta</taxon>
        <taxon>Embryophyta</taxon>
        <taxon>Tracheophyta</taxon>
        <taxon>Spermatophyta</taxon>
        <taxon>Magnoliopsida</taxon>
        <taxon>Liliopsida</taxon>
        <taxon>Poales</taxon>
        <taxon>Poaceae</taxon>
        <taxon>PACMAD clade</taxon>
        <taxon>Panicoideae</taxon>
        <taxon>Andropogonodae</taxon>
        <taxon>Andropogoneae</taxon>
        <taxon>Tripsacinae</taxon>
        <taxon>Zea</taxon>
    </lineage>
</organism>
<gene>
    <name evidence="2" type="ORF">Zm00014a_012384</name>
</gene>
<dbReference type="PROSITE" id="PS50162">
    <property type="entry name" value="RECA_2"/>
    <property type="match status" value="1"/>
</dbReference>
<dbReference type="CDD" id="cd19490">
    <property type="entry name" value="XRCC2"/>
    <property type="match status" value="1"/>
</dbReference>
<dbReference type="GO" id="GO:0005657">
    <property type="term" value="C:replication fork"/>
    <property type="evidence" value="ECO:0007669"/>
    <property type="project" value="InterPro"/>
</dbReference>
<dbReference type="AlphaFoldDB" id="A0A3L6FEJ3"/>
<evidence type="ECO:0000313" key="2">
    <source>
        <dbReference type="EMBL" id="PWZ31333.1"/>
    </source>
</evidence>
<evidence type="ECO:0000259" key="1">
    <source>
        <dbReference type="PROSITE" id="PS50162"/>
    </source>
</evidence>
<dbReference type="Proteomes" id="UP000251960">
    <property type="component" value="Chromosome 3"/>
</dbReference>
<feature type="domain" description="RecA family profile 1" evidence="1">
    <location>
        <begin position="19"/>
        <end position="205"/>
    </location>
</feature>
<comment type="caution">
    <text evidence="2">The sequence shown here is derived from an EMBL/GenBank/DDBJ whole genome shotgun (WGS) entry which is preliminary data.</text>
</comment>
<evidence type="ECO:0000313" key="3">
    <source>
        <dbReference type="Proteomes" id="UP000251960"/>
    </source>
</evidence>
<name>A0A3L6FEJ3_MAIZE</name>
<dbReference type="GO" id="GO:0140664">
    <property type="term" value="F:ATP-dependent DNA damage sensor activity"/>
    <property type="evidence" value="ECO:0007669"/>
    <property type="project" value="InterPro"/>
</dbReference>
<reference evidence="2 3" key="1">
    <citation type="journal article" date="2018" name="Nat. Genet.">
        <title>Extensive intraspecific gene order and gene structural variations between Mo17 and other maize genomes.</title>
        <authorList>
            <person name="Sun S."/>
            <person name="Zhou Y."/>
            <person name="Chen J."/>
            <person name="Shi J."/>
            <person name="Zhao H."/>
            <person name="Zhao H."/>
            <person name="Song W."/>
            <person name="Zhang M."/>
            <person name="Cui Y."/>
            <person name="Dong X."/>
            <person name="Liu H."/>
            <person name="Ma X."/>
            <person name="Jiao Y."/>
            <person name="Wang B."/>
            <person name="Wei X."/>
            <person name="Stein J.C."/>
            <person name="Glaubitz J.C."/>
            <person name="Lu F."/>
            <person name="Yu G."/>
            <person name="Liang C."/>
            <person name="Fengler K."/>
            <person name="Li B."/>
            <person name="Rafalski A."/>
            <person name="Schnable P.S."/>
            <person name="Ware D.H."/>
            <person name="Buckler E.S."/>
            <person name="Lai J."/>
        </authorList>
    </citation>
    <scope>NUCLEOTIDE SEQUENCE [LARGE SCALE GENOMIC DNA]</scope>
    <source>
        <strain evidence="3">cv. Missouri 17</strain>
        <tissue evidence="2">Seedling</tissue>
    </source>
</reference>
<accession>A0A3L6FEJ3</accession>
<dbReference type="PANTHER" id="PTHR46644:SF2">
    <property type="entry name" value="DNA REPAIR PROTEIN XRCC2"/>
    <property type="match status" value="1"/>
</dbReference>
<dbReference type="GO" id="GO:0000724">
    <property type="term" value="P:double-strand break repair via homologous recombination"/>
    <property type="evidence" value="ECO:0007669"/>
    <property type="project" value="InterPro"/>
</dbReference>
<proteinExistence type="predicted"/>
<protein>
    <submittedName>
        <fullName evidence="2">DNA repair protein XRCC2</fullName>
    </submittedName>
</protein>
<dbReference type="PANTHER" id="PTHR46644">
    <property type="entry name" value="DNA REPAIR PROTEIN XRCC2"/>
    <property type="match status" value="1"/>
</dbReference>
<dbReference type="SUPFAM" id="SSF52540">
    <property type="entry name" value="P-loop containing nucleoside triphosphate hydrolases"/>
    <property type="match status" value="1"/>
</dbReference>